<sequence>MAITKTMKKKVIGLLIPVLLAGVLVGCGGQHQKSEATSSTVSSSSKPSESSSSVASQSSDSSSTATSSQSATVASSSSQASQQSSAADQSTSASWNSPTHKRKNRVSKTAVLNAVANQMSSQYKRQDLLMAATQFNGIYTVQVQENHQSKNMQNQGVDPSVNPTVAWFQTNTSGQLLRSDNGGASYYVVGRVK</sequence>
<reference evidence="2 3" key="1">
    <citation type="journal article" date="2015" name="Genome Announc.">
        <title>Expanding the biotechnology potential of lactobacilli through comparative genomics of 213 strains and associated genera.</title>
        <authorList>
            <person name="Sun Z."/>
            <person name="Harris H.M."/>
            <person name="McCann A."/>
            <person name="Guo C."/>
            <person name="Argimon S."/>
            <person name="Zhang W."/>
            <person name="Yang X."/>
            <person name="Jeffery I.B."/>
            <person name="Cooney J.C."/>
            <person name="Kagawa T.F."/>
            <person name="Liu W."/>
            <person name="Song Y."/>
            <person name="Salvetti E."/>
            <person name="Wrobel A."/>
            <person name="Rasinkangas P."/>
            <person name="Parkhill J."/>
            <person name="Rea M.C."/>
            <person name="O'Sullivan O."/>
            <person name="Ritari J."/>
            <person name="Douillard F.P."/>
            <person name="Paul Ross R."/>
            <person name="Yang R."/>
            <person name="Briner A.E."/>
            <person name="Felis G.E."/>
            <person name="de Vos W.M."/>
            <person name="Barrangou R."/>
            <person name="Klaenhammer T.R."/>
            <person name="Caufield P.W."/>
            <person name="Cui Y."/>
            <person name="Zhang H."/>
            <person name="O'Toole P.W."/>
        </authorList>
    </citation>
    <scope>NUCLEOTIDE SEQUENCE [LARGE SCALE GENOMIC DNA]</scope>
    <source>
        <strain evidence="2 3">JCM 15530</strain>
    </source>
</reference>
<accession>A0A0R1HQQ8</accession>
<dbReference type="Proteomes" id="UP000050911">
    <property type="component" value="Unassembled WGS sequence"/>
</dbReference>
<feature type="region of interest" description="Disordered" evidence="1">
    <location>
        <begin position="31"/>
        <end position="107"/>
    </location>
</feature>
<gene>
    <name evidence="2" type="ORF">FC96_GL001086</name>
</gene>
<proteinExistence type="predicted"/>
<name>A0A0R1HQQ8_9LACO</name>
<feature type="compositionally biased region" description="Low complexity" evidence="1">
    <location>
        <begin position="35"/>
        <end position="94"/>
    </location>
</feature>
<dbReference type="RefSeq" id="WP_056941984.1">
    <property type="nucleotide sequence ID" value="NZ_AZCX01000002.1"/>
</dbReference>
<protein>
    <recommendedName>
        <fullName evidence="4">Lipoprotein</fullName>
    </recommendedName>
</protein>
<dbReference type="AlphaFoldDB" id="A0A0R1HQQ8"/>
<evidence type="ECO:0000313" key="2">
    <source>
        <dbReference type="EMBL" id="KRK48767.1"/>
    </source>
</evidence>
<dbReference type="PATRIC" id="fig|1302272.5.peg.1092"/>
<dbReference type="OrthoDB" id="2262426at2"/>
<organism evidence="2 3">
    <name type="scientific">Secundilactobacillus kimchicus JCM 15530</name>
    <dbReference type="NCBI Taxonomy" id="1302272"/>
    <lineage>
        <taxon>Bacteria</taxon>
        <taxon>Bacillati</taxon>
        <taxon>Bacillota</taxon>
        <taxon>Bacilli</taxon>
        <taxon>Lactobacillales</taxon>
        <taxon>Lactobacillaceae</taxon>
        <taxon>Secundilactobacillus</taxon>
    </lineage>
</organism>
<keyword evidence="3" id="KW-1185">Reference proteome</keyword>
<evidence type="ECO:0008006" key="4">
    <source>
        <dbReference type="Google" id="ProtNLM"/>
    </source>
</evidence>
<evidence type="ECO:0000313" key="3">
    <source>
        <dbReference type="Proteomes" id="UP000050911"/>
    </source>
</evidence>
<comment type="caution">
    <text evidence="2">The sequence shown here is derived from an EMBL/GenBank/DDBJ whole genome shotgun (WGS) entry which is preliminary data.</text>
</comment>
<dbReference type="PROSITE" id="PS51257">
    <property type="entry name" value="PROKAR_LIPOPROTEIN"/>
    <property type="match status" value="1"/>
</dbReference>
<evidence type="ECO:0000256" key="1">
    <source>
        <dbReference type="SAM" id="MobiDB-lite"/>
    </source>
</evidence>
<dbReference type="EMBL" id="AZCX01000002">
    <property type="protein sequence ID" value="KRK48767.1"/>
    <property type="molecule type" value="Genomic_DNA"/>
</dbReference>